<dbReference type="GO" id="GO:0000270">
    <property type="term" value="P:peptidoglycan metabolic process"/>
    <property type="evidence" value="ECO:0007669"/>
    <property type="project" value="TreeGrafter"/>
</dbReference>
<dbReference type="PANTHER" id="PTHR30336">
    <property type="entry name" value="INNER MEMBRANE PROTEIN, PROBABLE PERMEASE"/>
    <property type="match status" value="1"/>
</dbReference>
<keyword evidence="1" id="KW-0472">Membrane</keyword>
<reference evidence="3" key="1">
    <citation type="submission" date="2018-05" db="EMBL/GenBank/DDBJ databases">
        <authorList>
            <person name="Lanie J.A."/>
            <person name="Ng W.-L."/>
            <person name="Kazmierczak K.M."/>
            <person name="Andrzejewski T.M."/>
            <person name="Davidsen T.M."/>
            <person name="Wayne K.J."/>
            <person name="Tettelin H."/>
            <person name="Glass J.I."/>
            <person name="Rusch D."/>
            <person name="Podicherti R."/>
            <person name="Tsui H.-C.T."/>
            <person name="Winkler M.E."/>
        </authorList>
    </citation>
    <scope>NUCLEOTIDE SEQUENCE</scope>
</reference>
<accession>A0A382RSR2</accession>
<dbReference type="InterPro" id="IPR003848">
    <property type="entry name" value="DUF218"/>
</dbReference>
<evidence type="ECO:0000313" key="3">
    <source>
        <dbReference type="EMBL" id="SVD00302.1"/>
    </source>
</evidence>
<dbReference type="CDD" id="cd06259">
    <property type="entry name" value="YdcF-like"/>
    <property type="match status" value="1"/>
</dbReference>
<gene>
    <name evidence="3" type="ORF">METZ01_LOCUS353156</name>
</gene>
<sequence>MADLVKQLLQPVAIIWIILILMCAWQIYKRQHRWAAINGGMFLFLFLFGSTTLSSNLIGTLEKPYIDGINDGNATADAVVVLGGYTSGGDEELTGIDARDSFDRILTGVELIREGKADRLFVGGGMYRSNDGRKSEFSVIEPWIKRWDLTDVPIDTLGDSGNTYGESQAVRKLMDKNGWKTILLVTSASHMKRAEAVFLSSGVDVTAVACDFDEWPYRGEWNFFPSTGRLKTIQIWMYESAGWMYYRSKGWIQLDALPER</sequence>
<evidence type="ECO:0000256" key="1">
    <source>
        <dbReference type="SAM" id="Phobius"/>
    </source>
</evidence>
<keyword evidence="1" id="KW-0812">Transmembrane</keyword>
<dbReference type="InterPro" id="IPR014729">
    <property type="entry name" value="Rossmann-like_a/b/a_fold"/>
</dbReference>
<feature type="domain" description="DUF218" evidence="2">
    <location>
        <begin position="77"/>
        <end position="241"/>
    </location>
</feature>
<feature type="transmembrane region" description="Helical" evidence="1">
    <location>
        <begin position="34"/>
        <end position="53"/>
    </location>
</feature>
<dbReference type="PANTHER" id="PTHR30336:SF4">
    <property type="entry name" value="ENVELOPE BIOGENESIS FACTOR ELYC"/>
    <property type="match status" value="1"/>
</dbReference>
<protein>
    <recommendedName>
        <fullName evidence="2">DUF218 domain-containing protein</fullName>
    </recommendedName>
</protein>
<evidence type="ECO:0000259" key="2">
    <source>
        <dbReference type="Pfam" id="PF02698"/>
    </source>
</evidence>
<dbReference type="GO" id="GO:0043164">
    <property type="term" value="P:Gram-negative-bacterium-type cell wall biogenesis"/>
    <property type="evidence" value="ECO:0007669"/>
    <property type="project" value="TreeGrafter"/>
</dbReference>
<dbReference type="EMBL" id="UINC01123672">
    <property type="protein sequence ID" value="SVD00302.1"/>
    <property type="molecule type" value="Genomic_DNA"/>
</dbReference>
<dbReference type="GO" id="GO:0005886">
    <property type="term" value="C:plasma membrane"/>
    <property type="evidence" value="ECO:0007669"/>
    <property type="project" value="TreeGrafter"/>
</dbReference>
<dbReference type="InterPro" id="IPR051599">
    <property type="entry name" value="Cell_Envelope_Assoc"/>
</dbReference>
<feature type="transmembrane region" description="Helical" evidence="1">
    <location>
        <begin position="12"/>
        <end position="28"/>
    </location>
</feature>
<proteinExistence type="predicted"/>
<dbReference type="AlphaFoldDB" id="A0A382RSR2"/>
<dbReference type="Pfam" id="PF02698">
    <property type="entry name" value="DUF218"/>
    <property type="match status" value="1"/>
</dbReference>
<keyword evidence="1" id="KW-1133">Transmembrane helix</keyword>
<dbReference type="Gene3D" id="3.40.50.620">
    <property type="entry name" value="HUPs"/>
    <property type="match status" value="1"/>
</dbReference>
<name>A0A382RSR2_9ZZZZ</name>
<organism evidence="3">
    <name type="scientific">marine metagenome</name>
    <dbReference type="NCBI Taxonomy" id="408172"/>
    <lineage>
        <taxon>unclassified sequences</taxon>
        <taxon>metagenomes</taxon>
        <taxon>ecological metagenomes</taxon>
    </lineage>
</organism>